<dbReference type="InterPro" id="IPR025997">
    <property type="entry name" value="SBP_2_dom"/>
</dbReference>
<protein>
    <submittedName>
        <fullName evidence="4">Monosaccharide ABC transporter substrate-binding protein (CUT2 family)</fullName>
    </submittedName>
</protein>
<dbReference type="PANTHER" id="PTHR30036:SF7">
    <property type="entry name" value="ABC TRANSPORTER PERIPLASMIC-BINDING PROTEIN YPHF"/>
    <property type="match status" value="1"/>
</dbReference>
<feature type="domain" description="Periplasmic binding protein" evidence="3">
    <location>
        <begin position="46"/>
        <end position="303"/>
    </location>
</feature>
<dbReference type="EMBL" id="PQGA01000008">
    <property type="protein sequence ID" value="POR50593.1"/>
    <property type="molecule type" value="Genomic_DNA"/>
</dbReference>
<accession>A0A2S4M777</accession>
<dbReference type="Gene3D" id="3.40.50.2300">
    <property type="match status" value="2"/>
</dbReference>
<evidence type="ECO:0000259" key="3">
    <source>
        <dbReference type="Pfam" id="PF13407"/>
    </source>
</evidence>
<dbReference type="SUPFAM" id="SSF53822">
    <property type="entry name" value="Periplasmic binding protein-like I"/>
    <property type="match status" value="1"/>
</dbReference>
<dbReference type="AlphaFoldDB" id="A0A2S4M777"/>
<dbReference type="GO" id="GO:0030288">
    <property type="term" value="C:outer membrane-bounded periplasmic space"/>
    <property type="evidence" value="ECO:0007669"/>
    <property type="project" value="TreeGrafter"/>
</dbReference>
<evidence type="ECO:0000313" key="4">
    <source>
        <dbReference type="EMBL" id="POR50593.1"/>
    </source>
</evidence>
<dbReference type="GO" id="GO:0030246">
    <property type="term" value="F:carbohydrate binding"/>
    <property type="evidence" value="ECO:0007669"/>
    <property type="project" value="TreeGrafter"/>
</dbReference>
<dbReference type="Pfam" id="PF13407">
    <property type="entry name" value="Peripla_BP_4"/>
    <property type="match status" value="1"/>
</dbReference>
<evidence type="ECO:0000256" key="2">
    <source>
        <dbReference type="ARBA" id="ARBA00007639"/>
    </source>
</evidence>
<comment type="similarity">
    <text evidence="2">Belongs to the bacterial solute-binding protein 2 family.</text>
</comment>
<dbReference type="Proteomes" id="UP000237381">
    <property type="component" value="Unassembled WGS sequence"/>
</dbReference>
<evidence type="ECO:0000256" key="1">
    <source>
        <dbReference type="ARBA" id="ARBA00004418"/>
    </source>
</evidence>
<reference evidence="4 5" key="1">
    <citation type="submission" date="2018-01" db="EMBL/GenBank/DDBJ databases">
        <title>Genomic Encyclopedia of Type Strains, Phase III (KMG-III): the genomes of soil and plant-associated and newly described type strains.</title>
        <authorList>
            <person name="Whitman W."/>
        </authorList>
    </citation>
    <scope>NUCLEOTIDE SEQUENCE [LARGE SCALE GENOMIC DNA]</scope>
    <source>
        <strain evidence="4 5">JCM 18070</strain>
    </source>
</reference>
<comment type="caution">
    <text evidence="4">The sequence shown here is derived from an EMBL/GenBank/DDBJ whole genome shotgun (WGS) entry which is preliminary data.</text>
</comment>
<dbReference type="PANTHER" id="PTHR30036">
    <property type="entry name" value="D-XYLOSE-BINDING PERIPLASMIC PROTEIN"/>
    <property type="match status" value="1"/>
</dbReference>
<comment type="subcellular location">
    <subcellularLocation>
        <location evidence="1">Periplasm</location>
    </subcellularLocation>
</comment>
<name>A0A2S4M777_9BURK</name>
<sequence>MSVLTWRNLTRIGRAGAAACIALLGILNSISYAEAKDVSVGVLYLDSQGYYAGVRSGIQQAAAQSGVSARVLDSNSGGDLSRESSFIDSMIASKVSAIVVSATSVDGSVRAIRAASRAGIPVVCYNTCINQRGVDQYVYAYVVGDAYAFGQKLGESAADYLLKAGVTHPRIGILNCEFLEVCTQRRKGFEEALKRRIPDAQIVANQEGTILDKAISTAQAMLAAQPGINVLVGESGGATLGATKAVEKSGRAGSVVVFGCDMTADIANELASGTVLKGIVDVSGVEVGKLAFAQAMDAAQGKKLTSKIVPATITAYTSPSAANAWRKAHADGLP</sequence>
<keyword evidence="5" id="KW-1185">Reference proteome</keyword>
<dbReference type="RefSeq" id="WP_167401289.1">
    <property type="nucleotide sequence ID" value="NZ_PQGA01000008.1"/>
</dbReference>
<dbReference type="InterPro" id="IPR050555">
    <property type="entry name" value="Bact_Solute-Bind_Prot2"/>
</dbReference>
<gene>
    <name evidence="4" type="ORF">B0G62_10884</name>
</gene>
<evidence type="ECO:0000313" key="5">
    <source>
        <dbReference type="Proteomes" id="UP000237381"/>
    </source>
</evidence>
<dbReference type="InterPro" id="IPR028082">
    <property type="entry name" value="Peripla_BP_I"/>
</dbReference>
<proteinExistence type="inferred from homology"/>
<organism evidence="4 5">
    <name type="scientific">Paraburkholderia eburnea</name>
    <dbReference type="NCBI Taxonomy" id="1189126"/>
    <lineage>
        <taxon>Bacteria</taxon>
        <taxon>Pseudomonadati</taxon>
        <taxon>Pseudomonadota</taxon>
        <taxon>Betaproteobacteria</taxon>
        <taxon>Burkholderiales</taxon>
        <taxon>Burkholderiaceae</taxon>
        <taxon>Paraburkholderia</taxon>
    </lineage>
</organism>